<feature type="chain" id="PRO_5037293506" description="Lipoprotein" evidence="2">
    <location>
        <begin position="30"/>
        <end position="199"/>
    </location>
</feature>
<reference evidence="3" key="1">
    <citation type="submission" date="2020-01" db="EMBL/GenBank/DDBJ databases">
        <title>Whole-genome analyses of novel actinobacteria.</title>
        <authorList>
            <person name="Sahin N."/>
        </authorList>
    </citation>
    <scope>NUCLEOTIDE SEQUENCE</scope>
    <source>
        <strain evidence="3">YC537</strain>
    </source>
</reference>
<feature type="compositionally biased region" description="Gly residues" evidence="1">
    <location>
        <begin position="125"/>
        <end position="143"/>
    </location>
</feature>
<sequence length="199" mass="19912">MRAISLVSAVSAAVVSAGALTLSAPAAHAAVTGDNDITSFGFSITPTTIAAGGQVTLKVDGCDADAHATSGVFDKVTIPRGQTANATVDWDAKPGAMYTVTFECKGETGTTDLTIATGGGNHNGGNQSGGDQWGGQHNGGQHNGGQHNDATAHRGVRAGIGGTFSDLDFHELALGGALIAGALGSAYYWARRRPSESGS</sequence>
<keyword evidence="2" id="KW-0732">Signal</keyword>
<evidence type="ECO:0000256" key="2">
    <source>
        <dbReference type="SAM" id="SignalP"/>
    </source>
</evidence>
<keyword evidence="4" id="KW-1185">Reference proteome</keyword>
<evidence type="ECO:0000256" key="1">
    <source>
        <dbReference type="SAM" id="MobiDB-lite"/>
    </source>
</evidence>
<evidence type="ECO:0008006" key="5">
    <source>
        <dbReference type="Google" id="ProtNLM"/>
    </source>
</evidence>
<protein>
    <recommendedName>
        <fullName evidence="5">Lipoprotein</fullName>
    </recommendedName>
</protein>
<name>A0A964XNZ7_9ACTN</name>
<proteinExistence type="predicted"/>
<gene>
    <name evidence="3" type="ORF">GUY60_33080</name>
</gene>
<dbReference type="Proteomes" id="UP000598297">
    <property type="component" value="Unassembled WGS sequence"/>
</dbReference>
<evidence type="ECO:0000313" key="3">
    <source>
        <dbReference type="EMBL" id="NBE56184.1"/>
    </source>
</evidence>
<comment type="caution">
    <text evidence="3">The sequence shown here is derived from an EMBL/GenBank/DDBJ whole genome shotgun (WGS) entry which is preliminary data.</text>
</comment>
<dbReference type="RefSeq" id="WP_161704639.1">
    <property type="nucleotide sequence ID" value="NZ_JAAAHS010000438.1"/>
</dbReference>
<accession>A0A964XNZ7</accession>
<dbReference type="OrthoDB" id="4332523at2"/>
<feature type="signal peptide" evidence="2">
    <location>
        <begin position="1"/>
        <end position="29"/>
    </location>
</feature>
<dbReference type="EMBL" id="JAAAHS010000438">
    <property type="protein sequence ID" value="NBE56184.1"/>
    <property type="molecule type" value="Genomic_DNA"/>
</dbReference>
<feature type="region of interest" description="Disordered" evidence="1">
    <location>
        <begin position="125"/>
        <end position="149"/>
    </location>
</feature>
<evidence type="ECO:0000313" key="4">
    <source>
        <dbReference type="Proteomes" id="UP000598297"/>
    </source>
</evidence>
<dbReference type="AlphaFoldDB" id="A0A964XNZ7"/>
<organism evidence="3 4">
    <name type="scientific">Streptomyces boluensis</name>
    <dbReference type="NCBI Taxonomy" id="1775135"/>
    <lineage>
        <taxon>Bacteria</taxon>
        <taxon>Bacillati</taxon>
        <taxon>Actinomycetota</taxon>
        <taxon>Actinomycetes</taxon>
        <taxon>Kitasatosporales</taxon>
        <taxon>Streptomycetaceae</taxon>
        <taxon>Streptomyces</taxon>
    </lineage>
</organism>